<dbReference type="EMBL" id="CNFU01001673">
    <property type="protein sequence ID" value="CKT65075.1"/>
    <property type="molecule type" value="Genomic_DNA"/>
</dbReference>
<dbReference type="InterPro" id="IPR036661">
    <property type="entry name" value="Luciferase-like_sf"/>
</dbReference>
<organism evidence="1 2">
    <name type="scientific">Mycobacterium tuberculosis</name>
    <dbReference type="NCBI Taxonomy" id="1773"/>
    <lineage>
        <taxon>Bacteria</taxon>
        <taxon>Bacillati</taxon>
        <taxon>Actinomycetota</taxon>
        <taxon>Actinomycetes</taxon>
        <taxon>Mycobacteriales</taxon>
        <taxon>Mycobacteriaceae</taxon>
        <taxon>Mycobacterium</taxon>
        <taxon>Mycobacterium tuberculosis complex</taxon>
    </lineage>
</organism>
<protein>
    <submittedName>
        <fullName evidence="1">Oxidoreductase</fullName>
        <ecNumber evidence="1">1.-.-.-</ecNumber>
    </submittedName>
</protein>
<sequence length="82" mass="8970">MVCTNDRNAAAAELAATLGGITPEQVLESPFLLLGTHEQMAEALAARQRRFGVSYWTVFDEWAGRASAMRDIAEVIALLRYG</sequence>
<name>A0A655AM74_MYCTX</name>
<dbReference type="Proteomes" id="UP000049023">
    <property type="component" value="Unassembled WGS sequence"/>
</dbReference>
<accession>A0A655AM74</accession>
<evidence type="ECO:0000313" key="2">
    <source>
        <dbReference type="Proteomes" id="UP000049023"/>
    </source>
</evidence>
<dbReference type="Gene3D" id="3.20.20.30">
    <property type="entry name" value="Luciferase-like domain"/>
    <property type="match status" value="1"/>
</dbReference>
<keyword evidence="1" id="KW-0560">Oxidoreductase</keyword>
<proteinExistence type="predicted"/>
<dbReference type="GO" id="GO:0016705">
    <property type="term" value="F:oxidoreductase activity, acting on paired donors, with incorporation or reduction of molecular oxygen"/>
    <property type="evidence" value="ECO:0007669"/>
    <property type="project" value="InterPro"/>
</dbReference>
<dbReference type="EC" id="1.-.-.-" evidence="1"/>
<reference evidence="1 2" key="1">
    <citation type="submission" date="2015-03" db="EMBL/GenBank/DDBJ databases">
        <authorList>
            <consortium name="Pathogen Informatics"/>
        </authorList>
    </citation>
    <scope>NUCLEOTIDE SEQUENCE [LARGE SCALE GENOMIC DNA]</scope>
    <source>
        <strain evidence="1 2">Bir 187</strain>
    </source>
</reference>
<gene>
    <name evidence="1" type="ORF">ERS027661_04614</name>
</gene>
<dbReference type="AlphaFoldDB" id="A0A655AM74"/>
<evidence type="ECO:0000313" key="1">
    <source>
        <dbReference type="EMBL" id="CKT65075.1"/>
    </source>
</evidence>